<dbReference type="InterPro" id="IPR051913">
    <property type="entry name" value="GH2_Domain-Containing"/>
</dbReference>
<feature type="domain" description="Glycoside hydrolase family 2 immunoglobulin-like beta-sandwich" evidence="5">
    <location>
        <begin position="150"/>
        <end position="252"/>
    </location>
</feature>
<keyword evidence="3 4" id="KW-0326">Glycosidase</keyword>
<dbReference type="Gene3D" id="2.60.120.260">
    <property type="entry name" value="Galactose-binding domain-like"/>
    <property type="match status" value="1"/>
</dbReference>
<comment type="caution">
    <text evidence="8">The sequence shown here is derived from an EMBL/GenBank/DDBJ whole genome shotgun (WGS) entry which is preliminary data.</text>
</comment>
<dbReference type="GO" id="GO:0005975">
    <property type="term" value="P:carbohydrate metabolic process"/>
    <property type="evidence" value="ECO:0007669"/>
    <property type="project" value="InterPro"/>
</dbReference>
<evidence type="ECO:0000313" key="8">
    <source>
        <dbReference type="EMBL" id="RRK09700.1"/>
    </source>
</evidence>
<dbReference type="InterPro" id="IPR023230">
    <property type="entry name" value="Glyco_hydro_2_CS"/>
</dbReference>
<dbReference type="SUPFAM" id="SSF49785">
    <property type="entry name" value="Galactose-binding domain-like"/>
    <property type="match status" value="1"/>
</dbReference>
<organism evidence="8 9">
    <name type="scientific">Lactiplantibacillus garii</name>
    <dbReference type="NCBI Taxonomy" id="2306423"/>
    <lineage>
        <taxon>Bacteria</taxon>
        <taxon>Bacillati</taxon>
        <taxon>Bacillota</taxon>
        <taxon>Bacilli</taxon>
        <taxon>Lactobacillales</taxon>
        <taxon>Lactobacillaceae</taxon>
        <taxon>Lactiplantibacillus</taxon>
    </lineage>
</organism>
<dbReference type="EMBL" id="QWZQ01000043">
    <property type="protein sequence ID" value="RRK09700.1"/>
    <property type="molecule type" value="Genomic_DNA"/>
</dbReference>
<dbReference type="GO" id="GO:0004553">
    <property type="term" value="F:hydrolase activity, hydrolyzing O-glycosyl compounds"/>
    <property type="evidence" value="ECO:0007669"/>
    <property type="project" value="InterPro"/>
</dbReference>
<evidence type="ECO:0000256" key="2">
    <source>
        <dbReference type="ARBA" id="ARBA00022801"/>
    </source>
</evidence>
<dbReference type="PANTHER" id="PTHR42732">
    <property type="entry name" value="BETA-GALACTOSIDASE"/>
    <property type="match status" value="1"/>
</dbReference>
<dbReference type="InterPro" id="IPR017853">
    <property type="entry name" value="GH"/>
</dbReference>
<evidence type="ECO:0000256" key="3">
    <source>
        <dbReference type="ARBA" id="ARBA00023295"/>
    </source>
</evidence>
<evidence type="ECO:0000259" key="5">
    <source>
        <dbReference type="Pfam" id="PF00703"/>
    </source>
</evidence>
<evidence type="ECO:0000259" key="6">
    <source>
        <dbReference type="Pfam" id="PF02836"/>
    </source>
</evidence>
<dbReference type="Pfam" id="PF00703">
    <property type="entry name" value="Glyco_hydro_2"/>
    <property type="match status" value="1"/>
</dbReference>
<protein>
    <submittedName>
        <fullName evidence="8">Beta-glucuronidase</fullName>
    </submittedName>
</protein>
<evidence type="ECO:0000259" key="7">
    <source>
        <dbReference type="Pfam" id="PF02837"/>
    </source>
</evidence>
<dbReference type="InterPro" id="IPR006104">
    <property type="entry name" value="Glyco_hydro_2_N"/>
</dbReference>
<dbReference type="OrthoDB" id="9762066at2"/>
<sequence length="560" mass="63518">MIRLFEQHHVRRVRELDGTWEFQRENDSQTYHLAVPGCWEQHPDLATYRGRGQYHRTIQVERAGTDLQFEFQGVSHTADVYFDGVKIAHHYNAYTPFTARVADATAGSHQLTVAVDNRFSEASALHKPNDYYTYGGIVRGVTVAETPAVFIKQSHFTSTMTAIGWRGELLVTVVNTAATAKPVALNVSLAGQRATLSSATLAPHTSRVLRWCAPFDQVTAWSPAHPQLYLATAELVVAERVIDDLIERVGFRQVKTVGNRIQLNGHPVFLQGFNRHEDSVAFGCALPFQQLVQDLDLMVAMGANAVRTAHYPNDQRFLDLCDERGLLVWEEAHARGLTVKQMQNPNFDRQCAACNREMATAHFNHPSIVIWGLLNECASDTTVGRKKYQAQYQQLRKLDSTRPLTSATCQHFKDRCLDLPDVVSYNLYTGWYEDGSVKAGNARELAWIDQTAGRGKPLIVSEFGAGGIYGYRNPTRCKWSEERQADILGECLDTYLNDPRLSGTFIWQFCDCRVTEEEWFAVRPRSYNNKGVLDEYRRPKLAYDVVKTKFKQHLHQLNQQ</sequence>
<dbReference type="InterPro" id="IPR008979">
    <property type="entry name" value="Galactose-bd-like_sf"/>
</dbReference>
<dbReference type="InterPro" id="IPR013783">
    <property type="entry name" value="Ig-like_fold"/>
</dbReference>
<dbReference type="AlphaFoldDB" id="A0A426D529"/>
<dbReference type="PROSITE" id="PS00719">
    <property type="entry name" value="GLYCOSYL_HYDROL_F2_1"/>
    <property type="match status" value="1"/>
</dbReference>
<keyword evidence="2 4" id="KW-0378">Hydrolase</keyword>
<evidence type="ECO:0000256" key="4">
    <source>
        <dbReference type="RuleBase" id="RU361154"/>
    </source>
</evidence>
<dbReference type="InterPro" id="IPR036156">
    <property type="entry name" value="Beta-gal/glucu_dom_sf"/>
</dbReference>
<proteinExistence type="inferred from homology"/>
<dbReference type="InterPro" id="IPR006103">
    <property type="entry name" value="Glyco_hydro_2_cat"/>
</dbReference>
<dbReference type="Pfam" id="PF02837">
    <property type="entry name" value="Glyco_hydro_2_N"/>
    <property type="match status" value="1"/>
</dbReference>
<accession>A0A426D529</accession>
<dbReference type="PANTHER" id="PTHR42732:SF1">
    <property type="entry name" value="BETA-MANNOSIDASE"/>
    <property type="match status" value="1"/>
</dbReference>
<keyword evidence="9" id="KW-1185">Reference proteome</keyword>
<dbReference type="Pfam" id="PF02836">
    <property type="entry name" value="Glyco_hydro_2_C"/>
    <property type="match status" value="1"/>
</dbReference>
<comment type="similarity">
    <text evidence="1 4">Belongs to the glycosyl hydrolase 2 family.</text>
</comment>
<dbReference type="Gene3D" id="3.20.20.80">
    <property type="entry name" value="Glycosidases"/>
    <property type="match status" value="1"/>
</dbReference>
<gene>
    <name evidence="8" type="ORF">D1831_11380</name>
</gene>
<dbReference type="Gene3D" id="2.60.40.10">
    <property type="entry name" value="Immunoglobulins"/>
    <property type="match status" value="1"/>
</dbReference>
<dbReference type="PRINTS" id="PR00132">
    <property type="entry name" value="GLHYDRLASE2"/>
</dbReference>
<dbReference type="SUPFAM" id="SSF49303">
    <property type="entry name" value="beta-Galactosidase/glucuronidase domain"/>
    <property type="match status" value="1"/>
</dbReference>
<evidence type="ECO:0000313" key="9">
    <source>
        <dbReference type="Proteomes" id="UP000283633"/>
    </source>
</evidence>
<reference evidence="8 9" key="1">
    <citation type="submission" date="2018-08" db="EMBL/GenBank/DDBJ databases">
        <title>Genome Lactobacillus garii FI11369.</title>
        <authorList>
            <person name="Diaz M."/>
            <person name="Narbad A."/>
        </authorList>
    </citation>
    <scope>NUCLEOTIDE SEQUENCE [LARGE SCALE GENOMIC DNA]</scope>
    <source>
        <strain evidence="8 9">FI11369</strain>
    </source>
</reference>
<feature type="domain" description="Glycosyl hydrolases family 2 sugar binding" evidence="7">
    <location>
        <begin position="40"/>
        <end position="147"/>
    </location>
</feature>
<dbReference type="InterPro" id="IPR006102">
    <property type="entry name" value="Ig-like_GH2"/>
</dbReference>
<dbReference type="SUPFAM" id="SSF51445">
    <property type="entry name" value="(Trans)glycosidases"/>
    <property type="match status" value="1"/>
</dbReference>
<feature type="domain" description="Glycoside hydrolase family 2 catalytic" evidence="6">
    <location>
        <begin position="258"/>
        <end position="550"/>
    </location>
</feature>
<dbReference type="InterPro" id="IPR006101">
    <property type="entry name" value="Glyco_hydro_2"/>
</dbReference>
<dbReference type="Proteomes" id="UP000283633">
    <property type="component" value="Unassembled WGS sequence"/>
</dbReference>
<name>A0A426D529_9LACO</name>
<evidence type="ECO:0000256" key="1">
    <source>
        <dbReference type="ARBA" id="ARBA00007401"/>
    </source>
</evidence>